<dbReference type="Gene3D" id="3.40.50.300">
    <property type="entry name" value="P-loop containing nucleotide triphosphate hydrolases"/>
    <property type="match status" value="1"/>
</dbReference>
<keyword evidence="2" id="KW-0547">Nucleotide-binding</keyword>
<dbReference type="Pfam" id="PF00004">
    <property type="entry name" value="AAA"/>
    <property type="match status" value="1"/>
</dbReference>
<reference evidence="5" key="1">
    <citation type="submission" date="2018-10" db="EMBL/GenBank/DDBJ databases">
        <title>Hidden diversity of soil giant viruses.</title>
        <authorList>
            <person name="Schulz F."/>
            <person name="Alteio L."/>
            <person name="Goudeau D."/>
            <person name="Ryan E.M."/>
            <person name="Malmstrom R.R."/>
            <person name="Blanchard J."/>
            <person name="Woyke T."/>
        </authorList>
    </citation>
    <scope>NUCLEOTIDE SEQUENCE</scope>
    <source>
        <strain evidence="5">SAV1</strain>
    </source>
</reference>
<dbReference type="Pfam" id="PF08542">
    <property type="entry name" value="Rep_fac_C"/>
    <property type="match status" value="1"/>
</dbReference>
<organism evidence="5">
    <name type="scientific">Satyrvirus sp</name>
    <dbReference type="NCBI Taxonomy" id="2487771"/>
    <lineage>
        <taxon>Viruses</taxon>
        <taxon>Varidnaviria</taxon>
        <taxon>Bamfordvirae</taxon>
        <taxon>Nucleocytoviricota</taxon>
        <taxon>Megaviricetes</taxon>
        <taxon>Imitervirales</taxon>
        <taxon>Mimiviridae</taxon>
        <taxon>Megamimivirinae</taxon>
    </lineage>
</organism>
<protein>
    <submittedName>
        <fullName evidence="5">Putative replication factor C small subunit</fullName>
    </submittedName>
</protein>
<dbReference type="InterPro" id="IPR003593">
    <property type="entry name" value="AAA+_ATPase"/>
</dbReference>
<dbReference type="InterPro" id="IPR047854">
    <property type="entry name" value="RFC_lid"/>
</dbReference>
<dbReference type="Pfam" id="PF21960">
    <property type="entry name" value="RCF1-5-like_lid"/>
    <property type="match status" value="1"/>
</dbReference>
<dbReference type="InterPro" id="IPR008921">
    <property type="entry name" value="DNA_pol3_clamp-load_cplx_C"/>
</dbReference>
<evidence type="ECO:0000313" key="5">
    <source>
        <dbReference type="EMBL" id="AYV85039.1"/>
    </source>
</evidence>
<dbReference type="GO" id="GO:0003677">
    <property type="term" value="F:DNA binding"/>
    <property type="evidence" value="ECO:0007669"/>
    <property type="project" value="InterPro"/>
</dbReference>
<dbReference type="GO" id="GO:0006261">
    <property type="term" value="P:DNA-templated DNA replication"/>
    <property type="evidence" value="ECO:0007669"/>
    <property type="project" value="TreeGrafter"/>
</dbReference>
<feature type="domain" description="AAA+ ATPase" evidence="4">
    <location>
        <begin position="37"/>
        <end position="161"/>
    </location>
</feature>
<dbReference type="SUPFAM" id="SSF52540">
    <property type="entry name" value="P-loop containing nucleoside triphosphate hydrolases"/>
    <property type="match status" value="1"/>
</dbReference>
<dbReference type="CDD" id="cd00009">
    <property type="entry name" value="AAA"/>
    <property type="match status" value="1"/>
</dbReference>
<name>A0A3G5AI03_9VIRU</name>
<dbReference type="GO" id="GO:0016887">
    <property type="term" value="F:ATP hydrolysis activity"/>
    <property type="evidence" value="ECO:0007669"/>
    <property type="project" value="InterPro"/>
</dbReference>
<accession>A0A3G5AI03</accession>
<dbReference type="SUPFAM" id="SSF48019">
    <property type="entry name" value="post-AAA+ oligomerization domain-like"/>
    <property type="match status" value="1"/>
</dbReference>
<evidence type="ECO:0000259" key="4">
    <source>
        <dbReference type="SMART" id="SM00382"/>
    </source>
</evidence>
<dbReference type="InterPro" id="IPR050238">
    <property type="entry name" value="DNA_Rep/Repair_Clamp_Loader"/>
</dbReference>
<evidence type="ECO:0000256" key="3">
    <source>
        <dbReference type="ARBA" id="ARBA00022840"/>
    </source>
</evidence>
<dbReference type="PANTHER" id="PTHR11669">
    <property type="entry name" value="REPLICATION FACTOR C / DNA POLYMERASE III GAMMA-TAU SUBUNIT"/>
    <property type="match status" value="1"/>
</dbReference>
<evidence type="ECO:0000256" key="1">
    <source>
        <dbReference type="ARBA" id="ARBA00022705"/>
    </source>
</evidence>
<keyword evidence="1" id="KW-0235">DNA replication</keyword>
<dbReference type="GO" id="GO:0006281">
    <property type="term" value="P:DNA repair"/>
    <property type="evidence" value="ECO:0007669"/>
    <property type="project" value="TreeGrafter"/>
</dbReference>
<gene>
    <name evidence="5" type="ORF">Satyrvirus2_50</name>
</gene>
<proteinExistence type="predicted"/>
<dbReference type="EMBL" id="MK072438">
    <property type="protein sequence ID" value="AYV85039.1"/>
    <property type="molecule type" value="Genomic_DNA"/>
</dbReference>
<sequence length="316" mass="36309">MQNSVPWIEKYRPTDIGDIILDEKIEQQIKIFFENRENVHLIITGLPGVGKTSSVRCLAKKILGEHMQSGYLELNAAEDRGVRSMSTIIPPFCKRVVNFSCPKIILLDEADNMTTKCQYDINDMIKSYGRKVRFIFTCNDSTKIIEDIQSVCRIIHFKKLSDQQIKTYLSKICEKENVKYNENGLSTICYIANGDMRKAINNLQLTSYSYGNINKKTVLSICKVPDPEEIKNIIELCLNKKLEEADKQMDNIIKDGYYYLDIVTGFIYVLSKYDMDNDKKLKLIEIINRTKIVVSNGLRSKLQLSGMLCRLIKAVD</sequence>
<evidence type="ECO:0000256" key="2">
    <source>
        <dbReference type="ARBA" id="ARBA00022741"/>
    </source>
</evidence>
<dbReference type="Gene3D" id="1.20.272.10">
    <property type="match status" value="1"/>
</dbReference>
<dbReference type="GO" id="GO:0003689">
    <property type="term" value="F:DNA clamp loader activity"/>
    <property type="evidence" value="ECO:0007669"/>
    <property type="project" value="TreeGrafter"/>
</dbReference>
<keyword evidence="3" id="KW-0067">ATP-binding</keyword>
<dbReference type="InterPro" id="IPR027417">
    <property type="entry name" value="P-loop_NTPase"/>
</dbReference>
<dbReference type="Gene3D" id="1.10.8.60">
    <property type="match status" value="1"/>
</dbReference>
<dbReference type="CDD" id="cd18140">
    <property type="entry name" value="HLD_clamp_RFC"/>
    <property type="match status" value="1"/>
</dbReference>
<dbReference type="GO" id="GO:0005524">
    <property type="term" value="F:ATP binding"/>
    <property type="evidence" value="ECO:0007669"/>
    <property type="project" value="UniProtKB-KW"/>
</dbReference>
<dbReference type="SMART" id="SM00382">
    <property type="entry name" value="AAA"/>
    <property type="match status" value="1"/>
</dbReference>
<dbReference type="InterPro" id="IPR003959">
    <property type="entry name" value="ATPase_AAA_core"/>
</dbReference>
<dbReference type="InterPro" id="IPR013748">
    <property type="entry name" value="Rep_factorC_C"/>
</dbReference>
<dbReference type="PANTHER" id="PTHR11669:SF5">
    <property type="entry name" value="REPLICATION FACTOR C SUBUNIT 2"/>
    <property type="match status" value="1"/>
</dbReference>
<dbReference type="FunFam" id="1.10.8.60:FF:000012">
    <property type="entry name" value="Replication factor C subunit 4"/>
    <property type="match status" value="1"/>
</dbReference>